<keyword evidence="10" id="KW-0378">Hydrolase</keyword>
<comment type="subcellular location">
    <subcellularLocation>
        <location evidence="6">Cytoplasm</location>
    </subcellularLocation>
</comment>
<dbReference type="SUPFAM" id="SSF52402">
    <property type="entry name" value="Adenine nucleotide alpha hydrolases-like"/>
    <property type="match status" value="1"/>
</dbReference>
<dbReference type="PANTHER" id="PTHR11807">
    <property type="entry name" value="ATPASES OF THE PP SUPERFAMILY-RELATED"/>
    <property type="match status" value="1"/>
</dbReference>
<evidence type="ECO:0000256" key="7">
    <source>
        <dbReference type="SAM" id="MobiDB-lite"/>
    </source>
</evidence>
<keyword evidence="5 6" id="KW-0694">RNA-binding</keyword>
<dbReference type="HAMAP" id="MF_03053">
    <property type="entry name" value="CTU1"/>
    <property type="match status" value="1"/>
</dbReference>
<reference evidence="10" key="1">
    <citation type="journal article" date="2020" name="Stud. Mycol.">
        <title>101 Dothideomycetes genomes: a test case for predicting lifestyles and emergence of pathogens.</title>
        <authorList>
            <person name="Haridas S."/>
            <person name="Albert R."/>
            <person name="Binder M."/>
            <person name="Bloem J."/>
            <person name="Labutti K."/>
            <person name="Salamov A."/>
            <person name="Andreopoulos B."/>
            <person name="Baker S."/>
            <person name="Barry K."/>
            <person name="Bills G."/>
            <person name="Bluhm B."/>
            <person name="Cannon C."/>
            <person name="Castanera R."/>
            <person name="Culley D."/>
            <person name="Daum C."/>
            <person name="Ezra D."/>
            <person name="Gonzalez J."/>
            <person name="Henrissat B."/>
            <person name="Kuo A."/>
            <person name="Liang C."/>
            <person name="Lipzen A."/>
            <person name="Lutzoni F."/>
            <person name="Magnuson J."/>
            <person name="Mondo S."/>
            <person name="Nolan M."/>
            <person name="Ohm R."/>
            <person name="Pangilinan J."/>
            <person name="Park H.-J."/>
            <person name="Ramirez L."/>
            <person name="Alfaro M."/>
            <person name="Sun H."/>
            <person name="Tritt A."/>
            <person name="Yoshinaga Y."/>
            <person name="Zwiers L.-H."/>
            <person name="Turgeon B."/>
            <person name="Goodwin S."/>
            <person name="Spatafora J."/>
            <person name="Crous P."/>
            <person name="Grigoriev I."/>
        </authorList>
    </citation>
    <scope>NUCLEOTIDE SEQUENCE</scope>
    <source>
        <strain evidence="10">ATCC 74209</strain>
    </source>
</reference>
<dbReference type="GO" id="GO:0002144">
    <property type="term" value="C:cytosolic tRNA wobble base thiouridylase complex"/>
    <property type="evidence" value="ECO:0007669"/>
    <property type="project" value="TreeGrafter"/>
</dbReference>
<dbReference type="InterPro" id="IPR014729">
    <property type="entry name" value="Rossmann-like_a/b/a_fold"/>
</dbReference>
<dbReference type="GO" id="GO:0000049">
    <property type="term" value="F:tRNA binding"/>
    <property type="evidence" value="ECO:0007669"/>
    <property type="project" value="UniProtKB-UniRule"/>
</dbReference>
<evidence type="ECO:0000256" key="3">
    <source>
        <dbReference type="ARBA" id="ARBA00022679"/>
    </source>
</evidence>
<keyword evidence="4 6" id="KW-0819">tRNA processing</keyword>
<dbReference type="InterPro" id="IPR056369">
    <property type="entry name" value="CTU1-like_ATP-bd"/>
</dbReference>
<feature type="domain" description="Cytoplasmic tRNA 2-thiolation protein 1 C-terminal" evidence="9">
    <location>
        <begin position="405"/>
        <end position="435"/>
    </location>
</feature>
<feature type="domain" description="tRNA(Ile)-lysidine/2-thiocytidine synthase N-terminal" evidence="8">
    <location>
        <begin position="54"/>
        <end position="250"/>
    </location>
</feature>
<dbReference type="GO" id="GO:0005739">
    <property type="term" value="C:mitochondrion"/>
    <property type="evidence" value="ECO:0007669"/>
    <property type="project" value="TreeGrafter"/>
</dbReference>
<evidence type="ECO:0000256" key="2">
    <source>
        <dbReference type="ARBA" id="ARBA00022555"/>
    </source>
</evidence>
<evidence type="ECO:0000256" key="6">
    <source>
        <dbReference type="HAMAP-Rule" id="MF_03053"/>
    </source>
</evidence>
<proteinExistence type="inferred from homology"/>
<evidence type="ECO:0000259" key="9">
    <source>
        <dbReference type="Pfam" id="PF16503"/>
    </source>
</evidence>
<dbReference type="GO" id="GO:0002143">
    <property type="term" value="P:tRNA wobble position uridine thiolation"/>
    <property type="evidence" value="ECO:0007669"/>
    <property type="project" value="TreeGrafter"/>
</dbReference>
<dbReference type="PANTHER" id="PTHR11807:SF12">
    <property type="entry name" value="CYTOPLASMIC TRNA 2-THIOLATION PROTEIN 1"/>
    <property type="match status" value="1"/>
</dbReference>
<dbReference type="FunFam" id="3.40.50.620:FF:000132">
    <property type="entry name" value="Cytoplasmic tRNA 2-thiolation protein 1"/>
    <property type="match status" value="1"/>
</dbReference>
<comment type="function">
    <text evidence="6">Plays a central role in 2-thiolation of mcm(5)S(2)U at tRNA wobble positions of tRNA(Lys), tRNA(Glu) and tRNA(Gln). Directly binds tRNAs and probably acts by catalyzing adenylation of tRNAs, an intermediate required for 2-thiolation. It is unclear whether it acts as a sulfurtransferase that transfers sulfur from thiocarboxylated URM1 onto the uridine of tRNAs at wobble position. Prior mcm(5) tRNA modification by the elongator complex is required for 2-thiolation. May also be involved in protein urmylation.</text>
</comment>
<keyword evidence="3 6" id="KW-0808">Transferase</keyword>
<comment type="similarity">
    <text evidence="6">Belongs to the TtcA family. CTU1/NCS6/ATPBD3 subfamily.</text>
</comment>
<comment type="pathway">
    <text evidence="6">tRNA modification; 5-methoxycarbonylmethyl-2-thiouridine-tRNA biosynthesis.</text>
</comment>
<gene>
    <name evidence="6" type="primary">NCS6</name>
    <name evidence="6" type="synonym">CTU1</name>
    <name evidence="10" type="ORF">GQ43DRAFT_383693</name>
</gene>
<feature type="region of interest" description="Disordered" evidence="7">
    <location>
        <begin position="302"/>
        <end position="326"/>
    </location>
</feature>
<evidence type="ECO:0000256" key="4">
    <source>
        <dbReference type="ARBA" id="ARBA00022694"/>
    </source>
</evidence>
<keyword evidence="2 6" id="KW-0820">tRNA-binding</keyword>
<dbReference type="OrthoDB" id="198857at2759"/>
<dbReference type="GO" id="GO:0032447">
    <property type="term" value="P:protein urmylation"/>
    <property type="evidence" value="ECO:0007669"/>
    <property type="project" value="UniProtKB-UniRule"/>
</dbReference>
<evidence type="ECO:0000256" key="5">
    <source>
        <dbReference type="ARBA" id="ARBA00022884"/>
    </source>
</evidence>
<dbReference type="GO" id="GO:0016787">
    <property type="term" value="F:hydrolase activity"/>
    <property type="evidence" value="ECO:0007669"/>
    <property type="project" value="UniProtKB-KW"/>
</dbReference>
<evidence type="ECO:0000256" key="1">
    <source>
        <dbReference type="ARBA" id="ARBA00022490"/>
    </source>
</evidence>
<dbReference type="GO" id="GO:0016779">
    <property type="term" value="F:nucleotidyltransferase activity"/>
    <property type="evidence" value="ECO:0007669"/>
    <property type="project" value="UniProtKB-UniRule"/>
</dbReference>
<dbReference type="Gene3D" id="3.40.50.620">
    <property type="entry name" value="HUPs"/>
    <property type="match status" value="2"/>
</dbReference>
<name>A0A9P4JB49_9PLEO</name>
<dbReference type="Pfam" id="PF16503">
    <property type="entry name" value="zn-ribbon_14"/>
    <property type="match status" value="1"/>
</dbReference>
<dbReference type="EMBL" id="ML994429">
    <property type="protein sequence ID" value="KAF2196276.1"/>
    <property type="molecule type" value="Genomic_DNA"/>
</dbReference>
<keyword evidence="1 6" id="KW-0963">Cytoplasm</keyword>
<evidence type="ECO:0000313" key="11">
    <source>
        <dbReference type="Proteomes" id="UP000799536"/>
    </source>
</evidence>
<evidence type="ECO:0000313" key="10">
    <source>
        <dbReference type="EMBL" id="KAF2196276.1"/>
    </source>
</evidence>
<dbReference type="Proteomes" id="UP000799536">
    <property type="component" value="Unassembled WGS sequence"/>
</dbReference>
<dbReference type="CDD" id="cd01713">
    <property type="entry name" value="CTU1-like"/>
    <property type="match status" value="1"/>
</dbReference>
<dbReference type="InterPro" id="IPR000541">
    <property type="entry name" value="Ncs6/Tuc1/Ctu1"/>
</dbReference>
<dbReference type="InterPro" id="IPR011063">
    <property type="entry name" value="TilS/TtcA_N"/>
</dbReference>
<sequence length="466" mass="50575">MPPSPCAICKTNRALILRPKNHQKLCKPCFLSVFESEIHHTITTNNLFHRGERIAIGASGGKDSTVLASVLKTLNERYDYGVELILLSIDEGIKGYRDDSLETVKRNAQQYNMPLTILGYSELYGWTMDQVVEQVGKKGNCTYCGVFRRQALDRGAARLGVKHVVTGHNADDVAETVLMNLLRGDLPRLSRTTSIITSTPSAALANPSSSSPSSPPSHTNIKRSKPLKYAYEKEIVLYAHHKNLDYFSTECIYSPEAFRGSARALIKNLERVRPSAILDVVRSGEDMARLVPGSDEGCGGGCESQGGNGGQIPVAEEEDGGCGSSGGRTVGGDMAAVERQLALNENAQENGLEVEIRTVGVKSQGCERSDSLRSDVVSLVNGKSGQRVKGQAFTPRKTPQRQVMGQCKRCGYLSSQEICKACVLLEGLNKNRPKNQIEVDGHGQEEANEAVDAIEVGLQQVKIEGI</sequence>
<dbReference type="AlphaFoldDB" id="A0A9P4JB49"/>
<protein>
    <recommendedName>
        <fullName evidence="6">Cytoplasmic tRNA 2-thiolation protein 1</fullName>
        <ecNumber evidence="6">2.7.7.-</ecNumber>
    </recommendedName>
    <alternativeName>
        <fullName evidence="6">Cytoplasmic tRNA adenylyltransferase 1</fullName>
    </alternativeName>
</protein>
<feature type="compositionally biased region" description="Low complexity" evidence="7">
    <location>
        <begin position="200"/>
        <end position="212"/>
    </location>
</feature>
<dbReference type="EC" id="2.7.7.-" evidence="6"/>
<feature type="region of interest" description="Disordered" evidence="7">
    <location>
        <begin position="200"/>
        <end position="224"/>
    </location>
</feature>
<dbReference type="InterPro" id="IPR032442">
    <property type="entry name" value="CTU1_C"/>
</dbReference>
<evidence type="ECO:0000259" key="8">
    <source>
        <dbReference type="Pfam" id="PF01171"/>
    </source>
</evidence>
<dbReference type="InterPro" id="IPR020554">
    <property type="entry name" value="UPF0021_CS"/>
</dbReference>
<dbReference type="Pfam" id="PF01171">
    <property type="entry name" value="ATP_bind_3"/>
    <property type="match status" value="1"/>
</dbReference>
<organism evidence="10 11">
    <name type="scientific">Delitschia confertaspora ATCC 74209</name>
    <dbReference type="NCBI Taxonomy" id="1513339"/>
    <lineage>
        <taxon>Eukaryota</taxon>
        <taxon>Fungi</taxon>
        <taxon>Dikarya</taxon>
        <taxon>Ascomycota</taxon>
        <taxon>Pezizomycotina</taxon>
        <taxon>Dothideomycetes</taxon>
        <taxon>Pleosporomycetidae</taxon>
        <taxon>Pleosporales</taxon>
        <taxon>Delitschiaceae</taxon>
        <taxon>Delitschia</taxon>
    </lineage>
</organism>
<dbReference type="PROSITE" id="PS01263">
    <property type="entry name" value="UPF0021"/>
    <property type="match status" value="1"/>
</dbReference>
<comment type="caution">
    <text evidence="10">The sequence shown here is derived from an EMBL/GenBank/DDBJ whole genome shotgun (WGS) entry which is preliminary data.</text>
</comment>
<keyword evidence="11" id="KW-1185">Reference proteome</keyword>
<accession>A0A9P4JB49</accession>